<accession>A0A4R6DYR5</accession>
<organism evidence="3 4">
    <name type="scientific">Azoarcus indigens</name>
    <dbReference type="NCBI Taxonomy" id="29545"/>
    <lineage>
        <taxon>Bacteria</taxon>
        <taxon>Pseudomonadati</taxon>
        <taxon>Pseudomonadota</taxon>
        <taxon>Betaproteobacteria</taxon>
        <taxon>Rhodocyclales</taxon>
        <taxon>Zoogloeaceae</taxon>
        <taxon>Azoarcus</taxon>
    </lineage>
</organism>
<evidence type="ECO:0000256" key="1">
    <source>
        <dbReference type="SAM" id="MobiDB-lite"/>
    </source>
</evidence>
<dbReference type="Pfam" id="PF11906">
    <property type="entry name" value="DUF3426"/>
    <property type="match status" value="1"/>
</dbReference>
<feature type="compositionally biased region" description="Basic and acidic residues" evidence="1">
    <location>
        <begin position="236"/>
        <end position="250"/>
    </location>
</feature>
<proteinExistence type="predicted"/>
<reference evidence="3 4" key="1">
    <citation type="submission" date="2019-03" db="EMBL/GenBank/DDBJ databases">
        <title>Genomic Encyclopedia of Type Strains, Phase IV (KMG-IV): sequencing the most valuable type-strain genomes for metagenomic binning, comparative biology and taxonomic classification.</title>
        <authorList>
            <person name="Goeker M."/>
        </authorList>
    </citation>
    <scope>NUCLEOTIDE SEQUENCE [LARGE SCALE GENOMIC DNA]</scope>
    <source>
        <strain evidence="3 4">DSM 12121</strain>
    </source>
</reference>
<name>A0A4R6DYR5_9RHOO</name>
<gene>
    <name evidence="3" type="ORF">C7389_109196</name>
</gene>
<dbReference type="AlphaFoldDB" id="A0A4R6DYR5"/>
<feature type="region of interest" description="Disordered" evidence="1">
    <location>
        <begin position="179"/>
        <end position="271"/>
    </location>
</feature>
<comment type="caution">
    <text evidence="3">The sequence shown here is derived from an EMBL/GenBank/DDBJ whole genome shotgun (WGS) entry which is preliminary data.</text>
</comment>
<sequence>MMLTRCPACQTVFRLRPEQVQARRGEVRCGHCFNPFNALTHRIGDSPETPPDVAAEVKAEGTALETPLPTPPFTPAETSFNDLDFEVPESLLPERQEPVWTRAAPLHEEDSFDAWQPATPAPDAPPALVRADQPEALRLEPVDLPAEPQEEPPASRSFLPHQVPPFPPLQDFIEPTLGEAAPALPPESTAAVPPATPEVIRSERRPYPGRRTALRTEPGEAAPAENPEDGTPAPGLDKEPPPEQAQDEHGAPGYSGPDLDRLDKAYGPAPGSQRVQRTALGLLSSVLAIGLAAQAIYIFRLDIARELPGLRPLLVAACQRLECAMPLPQAADKLNINAELQSEPGRPGRYILYATVKNHAAYTQAWPHLELTLTDAADNPVVRRVLAPEEWAPPERLPSGLPGRGDISLRLPFDAPGLVPTGYRVYLFYP</sequence>
<dbReference type="NCBIfam" id="TIGR02098">
    <property type="entry name" value="MJ0042_CXXC"/>
    <property type="match status" value="1"/>
</dbReference>
<feature type="domain" description="Zinc finger/thioredoxin putative" evidence="2">
    <location>
        <begin position="2"/>
        <end position="37"/>
    </location>
</feature>
<evidence type="ECO:0000259" key="2">
    <source>
        <dbReference type="Pfam" id="PF13717"/>
    </source>
</evidence>
<evidence type="ECO:0000313" key="3">
    <source>
        <dbReference type="EMBL" id="TDN50500.1"/>
    </source>
</evidence>
<keyword evidence="4" id="KW-1185">Reference proteome</keyword>
<protein>
    <submittedName>
        <fullName evidence="3">Putative Zn finger-like uncharacterized protein</fullName>
    </submittedName>
</protein>
<dbReference type="InterPro" id="IPR011723">
    <property type="entry name" value="Znf/thioredoxin_put"/>
</dbReference>
<dbReference type="EMBL" id="SNVV01000009">
    <property type="protein sequence ID" value="TDN50500.1"/>
    <property type="molecule type" value="Genomic_DNA"/>
</dbReference>
<dbReference type="Proteomes" id="UP000295129">
    <property type="component" value="Unassembled WGS sequence"/>
</dbReference>
<dbReference type="InterPro" id="IPR021834">
    <property type="entry name" value="DUF3426"/>
</dbReference>
<evidence type="ECO:0000313" key="4">
    <source>
        <dbReference type="Proteomes" id="UP000295129"/>
    </source>
</evidence>
<dbReference type="Pfam" id="PF13717">
    <property type="entry name" value="Zn_ribbon_4"/>
    <property type="match status" value="1"/>
</dbReference>